<dbReference type="GO" id="GO:0009755">
    <property type="term" value="P:hormone-mediated signaling pathway"/>
    <property type="evidence" value="ECO:0007669"/>
    <property type="project" value="TreeGrafter"/>
</dbReference>
<feature type="transmembrane region" description="Helical" evidence="12">
    <location>
        <begin position="427"/>
        <end position="449"/>
    </location>
</feature>
<keyword evidence="6 12" id="KW-1133">Transmembrane helix</keyword>
<dbReference type="InterPro" id="IPR003591">
    <property type="entry name" value="Leu-rich_rpt_typical-subtyp"/>
</dbReference>
<evidence type="ECO:0000256" key="6">
    <source>
        <dbReference type="ARBA" id="ARBA00022989"/>
    </source>
</evidence>
<evidence type="ECO:0000256" key="12">
    <source>
        <dbReference type="SAM" id="Phobius"/>
    </source>
</evidence>
<feature type="region of interest" description="Disordered" evidence="11">
    <location>
        <begin position="510"/>
        <end position="582"/>
    </location>
</feature>
<name>A0AAU9Y3I9_9CNID</name>
<dbReference type="Gene3D" id="3.80.10.10">
    <property type="entry name" value="Ribonuclease Inhibitor"/>
    <property type="match status" value="1"/>
</dbReference>
<dbReference type="Gene3D" id="1.20.1070.10">
    <property type="entry name" value="Rhodopsin 7-helix transmembrane proteins"/>
    <property type="match status" value="1"/>
</dbReference>
<dbReference type="PROSITE" id="PS50262">
    <property type="entry name" value="G_PROTEIN_RECEP_F1_2"/>
    <property type="match status" value="1"/>
</dbReference>
<comment type="subcellular location">
    <subcellularLocation>
        <location evidence="1">Cell membrane</location>
        <topology evidence="1">Multi-pass membrane protein</topology>
    </subcellularLocation>
</comment>
<proteinExistence type="predicted"/>
<dbReference type="InterPro" id="IPR001611">
    <property type="entry name" value="Leu-rich_rpt"/>
</dbReference>
<organism evidence="14 15">
    <name type="scientific">Pocillopora meandrina</name>
    <dbReference type="NCBI Taxonomy" id="46732"/>
    <lineage>
        <taxon>Eukaryota</taxon>
        <taxon>Metazoa</taxon>
        <taxon>Cnidaria</taxon>
        <taxon>Anthozoa</taxon>
        <taxon>Hexacorallia</taxon>
        <taxon>Scleractinia</taxon>
        <taxon>Astrocoeniina</taxon>
        <taxon>Pocilloporidae</taxon>
        <taxon>Pocillopora</taxon>
    </lineage>
</organism>
<sequence>RDLSNNELGNLPPYIFKNITAVKFLKMDYNKIERLHEDQFQGLEELFDLYLSENRIEALPDKIFKGVKNLKALNIFGNKIQNVTSTTFSHAQELRFLFLHYNLMAELPKGFFGLLPHIIRVTLDTNLMCCHLDLFRQDADCEFAFNDNFASCHSMFRNLAPRRSLWVVGLLSLFGSVFVVGWQYFFPDNNMVQSIMLVNLGISDGIMGIYLIIIGIKDLQWSGEYYLHDYEWRTGWFCHFNGAMSVLSSEVSVMMISLIAWDRLKNIVFPYTFAKITPRQTRIMCVVIWLVGGIMAFLPLSGMRYFGDWYYGKNVVCLPLQLSPQLQEGWEFSTSIFIVLNFSLFLFITVAYVAILLKSWSSSRRLGAHGTVREIRARAQSAQAKRERALAKRVFFIILTDFLCWIPIIAIGIKSHVEKTFDPPGDLAVWIAVFALPINSAINPLLYTLSTPQVQAVLKAKLRKVWSNVRSIFSSGQNQEGTQGQIGNGHEHADNEEGEQIEMQVIEHNEEPEAEAPELPAPQPGQGGETKPETKELAEEAEKSVEQVESEEIPRASDKAGKSEEKVESEEIPITSDEGKGE</sequence>
<evidence type="ECO:0000256" key="1">
    <source>
        <dbReference type="ARBA" id="ARBA00004651"/>
    </source>
</evidence>
<keyword evidence="15" id="KW-1185">Reference proteome</keyword>
<feature type="transmembrane region" description="Helical" evidence="12">
    <location>
        <begin position="165"/>
        <end position="185"/>
    </location>
</feature>
<dbReference type="PRINTS" id="PR00237">
    <property type="entry name" value="GPCRRHODOPSN"/>
</dbReference>
<keyword evidence="5" id="KW-0677">Repeat</keyword>
<dbReference type="GO" id="GO:0008528">
    <property type="term" value="F:G protein-coupled peptide receptor activity"/>
    <property type="evidence" value="ECO:0007669"/>
    <property type="project" value="TreeGrafter"/>
</dbReference>
<feature type="transmembrane region" description="Helical" evidence="12">
    <location>
        <begin position="197"/>
        <end position="216"/>
    </location>
</feature>
<keyword evidence="9" id="KW-0675">Receptor</keyword>
<feature type="transmembrane region" description="Helical" evidence="12">
    <location>
        <begin position="394"/>
        <end position="415"/>
    </location>
</feature>
<dbReference type="Pfam" id="PF13855">
    <property type="entry name" value="LRR_8"/>
    <property type="match status" value="1"/>
</dbReference>
<dbReference type="SMART" id="SM00369">
    <property type="entry name" value="LRR_TYP"/>
    <property type="match status" value="5"/>
</dbReference>
<reference evidence="14 15" key="1">
    <citation type="submission" date="2022-05" db="EMBL/GenBank/DDBJ databases">
        <authorList>
            <consortium name="Genoscope - CEA"/>
            <person name="William W."/>
        </authorList>
    </citation>
    <scope>NUCLEOTIDE SEQUENCE [LARGE SCALE GENOMIC DNA]</scope>
</reference>
<dbReference type="SUPFAM" id="SSF81321">
    <property type="entry name" value="Family A G protein-coupled receptor-like"/>
    <property type="match status" value="1"/>
</dbReference>
<dbReference type="InterPro" id="IPR032675">
    <property type="entry name" value="LRR_dom_sf"/>
</dbReference>
<dbReference type="GO" id="GO:0007189">
    <property type="term" value="P:adenylate cyclase-activating G protein-coupled receptor signaling pathway"/>
    <property type="evidence" value="ECO:0007669"/>
    <property type="project" value="TreeGrafter"/>
</dbReference>
<evidence type="ECO:0000256" key="8">
    <source>
        <dbReference type="ARBA" id="ARBA00023136"/>
    </source>
</evidence>
<protein>
    <recommendedName>
        <fullName evidence="13">G-protein coupled receptors family 1 profile domain-containing protein</fullName>
    </recommendedName>
</protein>
<dbReference type="SUPFAM" id="SSF52058">
    <property type="entry name" value="L domain-like"/>
    <property type="match status" value="1"/>
</dbReference>
<dbReference type="Pfam" id="PF00001">
    <property type="entry name" value="7tm_1"/>
    <property type="match status" value="1"/>
</dbReference>
<feature type="transmembrane region" description="Helical" evidence="12">
    <location>
        <begin position="282"/>
        <end position="300"/>
    </location>
</feature>
<evidence type="ECO:0000313" key="14">
    <source>
        <dbReference type="EMBL" id="CAH3167707.1"/>
    </source>
</evidence>
<keyword evidence="2" id="KW-1003">Cell membrane</keyword>
<evidence type="ECO:0000256" key="11">
    <source>
        <dbReference type="SAM" id="MobiDB-lite"/>
    </source>
</evidence>
<feature type="transmembrane region" description="Helical" evidence="12">
    <location>
        <begin position="336"/>
        <end position="357"/>
    </location>
</feature>
<evidence type="ECO:0000259" key="13">
    <source>
        <dbReference type="PROSITE" id="PS50262"/>
    </source>
</evidence>
<accession>A0AAU9Y3I9</accession>
<keyword evidence="4 12" id="KW-0812">Transmembrane</keyword>
<keyword evidence="3" id="KW-0433">Leucine-rich repeat</keyword>
<dbReference type="EMBL" id="CALNXJ010000162">
    <property type="protein sequence ID" value="CAH3167707.1"/>
    <property type="molecule type" value="Genomic_DNA"/>
</dbReference>
<dbReference type="InterPro" id="IPR000276">
    <property type="entry name" value="GPCR_Rhodpsn"/>
</dbReference>
<dbReference type="AlphaFoldDB" id="A0AAU9Y3I9"/>
<keyword evidence="10" id="KW-0807">Transducer</keyword>
<dbReference type="PANTHER" id="PTHR24372">
    <property type="entry name" value="GLYCOPROTEIN HORMONE RECEPTOR"/>
    <property type="match status" value="1"/>
</dbReference>
<evidence type="ECO:0000256" key="7">
    <source>
        <dbReference type="ARBA" id="ARBA00023040"/>
    </source>
</evidence>
<feature type="domain" description="G-protein coupled receptors family 1 profile" evidence="13">
    <location>
        <begin position="175"/>
        <end position="447"/>
    </location>
</feature>
<feature type="non-terminal residue" evidence="14">
    <location>
        <position position="582"/>
    </location>
</feature>
<keyword evidence="7" id="KW-0297">G-protein coupled receptor</keyword>
<evidence type="ECO:0000256" key="2">
    <source>
        <dbReference type="ARBA" id="ARBA00022475"/>
    </source>
</evidence>
<evidence type="ECO:0000256" key="10">
    <source>
        <dbReference type="ARBA" id="ARBA00023224"/>
    </source>
</evidence>
<feature type="non-terminal residue" evidence="14">
    <location>
        <position position="1"/>
    </location>
</feature>
<dbReference type="GO" id="GO:0005886">
    <property type="term" value="C:plasma membrane"/>
    <property type="evidence" value="ECO:0007669"/>
    <property type="project" value="UniProtKB-SubCell"/>
</dbReference>
<evidence type="ECO:0000256" key="5">
    <source>
        <dbReference type="ARBA" id="ARBA00022737"/>
    </source>
</evidence>
<comment type="caution">
    <text evidence="14">The sequence shown here is derived from an EMBL/GenBank/DDBJ whole genome shotgun (WGS) entry which is preliminary data.</text>
</comment>
<evidence type="ECO:0000256" key="4">
    <source>
        <dbReference type="ARBA" id="ARBA00022692"/>
    </source>
</evidence>
<evidence type="ECO:0000313" key="15">
    <source>
        <dbReference type="Proteomes" id="UP001159428"/>
    </source>
</evidence>
<gene>
    <name evidence="14" type="ORF">PMEA_00007845</name>
</gene>
<dbReference type="PANTHER" id="PTHR24372:SF77">
    <property type="entry name" value="G-PROTEIN COUPLED RECEPTORS FAMILY 1 PROFILE DOMAIN-CONTAINING PROTEIN"/>
    <property type="match status" value="1"/>
</dbReference>
<feature type="compositionally biased region" description="Basic and acidic residues" evidence="11">
    <location>
        <begin position="530"/>
        <end position="566"/>
    </location>
</feature>
<evidence type="ECO:0000256" key="9">
    <source>
        <dbReference type="ARBA" id="ARBA00023170"/>
    </source>
</evidence>
<dbReference type="Proteomes" id="UP001159428">
    <property type="component" value="Unassembled WGS sequence"/>
</dbReference>
<dbReference type="InterPro" id="IPR017452">
    <property type="entry name" value="GPCR_Rhodpsn_7TM"/>
</dbReference>
<keyword evidence="8 12" id="KW-0472">Membrane</keyword>
<evidence type="ECO:0000256" key="3">
    <source>
        <dbReference type="ARBA" id="ARBA00022614"/>
    </source>
</evidence>